<dbReference type="Proteomes" id="UP000326939">
    <property type="component" value="Chromosome 15"/>
</dbReference>
<dbReference type="PANTHER" id="PTHR12480">
    <property type="entry name" value="ARGININE DEMETHYLASE AND LYSYL-HYDROXYLASE JMJD"/>
    <property type="match status" value="1"/>
</dbReference>
<comment type="caution">
    <text evidence="2">The sequence shown here is derived from an EMBL/GenBank/DDBJ whole genome shotgun (WGS) entry which is preliminary data.</text>
</comment>
<dbReference type="GO" id="GO:0045905">
    <property type="term" value="P:positive regulation of translational termination"/>
    <property type="evidence" value="ECO:0007669"/>
    <property type="project" value="TreeGrafter"/>
</dbReference>
<organism evidence="2 3">
    <name type="scientific">Salix brachista</name>
    <dbReference type="NCBI Taxonomy" id="2182728"/>
    <lineage>
        <taxon>Eukaryota</taxon>
        <taxon>Viridiplantae</taxon>
        <taxon>Streptophyta</taxon>
        <taxon>Embryophyta</taxon>
        <taxon>Tracheophyta</taxon>
        <taxon>Spermatophyta</taxon>
        <taxon>Magnoliopsida</taxon>
        <taxon>eudicotyledons</taxon>
        <taxon>Gunneridae</taxon>
        <taxon>Pentapetalae</taxon>
        <taxon>rosids</taxon>
        <taxon>fabids</taxon>
        <taxon>Malpighiales</taxon>
        <taxon>Salicaceae</taxon>
        <taxon>Saliceae</taxon>
        <taxon>Salix</taxon>
    </lineage>
</organism>
<keyword evidence="3" id="KW-1185">Reference proteome</keyword>
<feature type="domain" description="JmjC" evidence="1">
    <location>
        <begin position="229"/>
        <end position="326"/>
    </location>
</feature>
<dbReference type="Pfam" id="PF02373">
    <property type="entry name" value="JmjC"/>
    <property type="match status" value="1"/>
</dbReference>
<protein>
    <recommendedName>
        <fullName evidence="1">JmjC domain-containing protein</fullName>
    </recommendedName>
</protein>
<dbReference type="GO" id="GO:0005634">
    <property type="term" value="C:nucleus"/>
    <property type="evidence" value="ECO:0007669"/>
    <property type="project" value="TreeGrafter"/>
</dbReference>
<dbReference type="GO" id="GO:0005737">
    <property type="term" value="C:cytoplasm"/>
    <property type="evidence" value="ECO:0007669"/>
    <property type="project" value="TreeGrafter"/>
</dbReference>
<evidence type="ECO:0000313" key="3">
    <source>
        <dbReference type="Proteomes" id="UP000326939"/>
    </source>
</evidence>
<name>A0A5N5K3F8_9ROSI</name>
<evidence type="ECO:0000259" key="1">
    <source>
        <dbReference type="PROSITE" id="PS51184"/>
    </source>
</evidence>
<sequence length="326" mass="37723">MGIEIGGSIEKVNGKEISYNEFVERYLAKNQPVVLTGLMDDWRACKDWVFDNGKPNLKLFSTHFGNSKVQVADCGTREFTDQKRVEMTVSEFIDHWIDDRECGGASNSFQEGNGKFVLYLKDWHFVTVQALKFSLSFCLFIYLHLGFYFDSMIELYILIMSGSVEAFTPVGFIAQEQLLKWETLQRMDKSATMTTVKYRTDQSRNVEPIVCGEKCEYLTCSLLVFAVDSQEYPEYVAYKTPLFFCDDWLNLYLDHHRIHNDSDTCQENDGISCSDYRFVYMGAKGSWTPLHADVFRSYSWSANVCGKKKWLFLPPSQCHLVFDRHA</sequence>
<reference evidence="3" key="1">
    <citation type="journal article" date="2019" name="Gigascience">
        <title>De novo genome assembly of the endangered Acer yangbiense, a plant species with extremely small populations endemic to Yunnan Province, China.</title>
        <authorList>
            <person name="Yang J."/>
            <person name="Wariss H.M."/>
            <person name="Tao L."/>
            <person name="Zhang R."/>
            <person name="Yun Q."/>
            <person name="Hollingsworth P."/>
            <person name="Dao Z."/>
            <person name="Luo G."/>
            <person name="Guo H."/>
            <person name="Ma Y."/>
            <person name="Sun W."/>
        </authorList>
    </citation>
    <scope>NUCLEOTIDE SEQUENCE [LARGE SCALE GENOMIC DNA]</scope>
    <source>
        <strain evidence="3">cv. br00</strain>
    </source>
</reference>
<dbReference type="GO" id="GO:0016706">
    <property type="term" value="F:2-oxoglutarate-dependent dioxygenase activity"/>
    <property type="evidence" value="ECO:0007669"/>
    <property type="project" value="TreeGrafter"/>
</dbReference>
<dbReference type="PANTHER" id="PTHR12480:SF6">
    <property type="entry name" value="2-OXOGLUTARATE AND IRON-DEPENDENT OXYGENASE JMJD4"/>
    <property type="match status" value="1"/>
</dbReference>
<dbReference type="Gene3D" id="2.60.120.650">
    <property type="entry name" value="Cupin"/>
    <property type="match status" value="2"/>
</dbReference>
<dbReference type="GO" id="GO:0043565">
    <property type="term" value="F:sequence-specific DNA binding"/>
    <property type="evidence" value="ECO:0007669"/>
    <property type="project" value="TreeGrafter"/>
</dbReference>
<dbReference type="InterPro" id="IPR003347">
    <property type="entry name" value="JmjC_dom"/>
</dbReference>
<accession>A0A5N5K3F8</accession>
<evidence type="ECO:0000313" key="2">
    <source>
        <dbReference type="EMBL" id="KAB5525014.1"/>
    </source>
</evidence>
<dbReference type="SUPFAM" id="SSF51197">
    <property type="entry name" value="Clavaminate synthase-like"/>
    <property type="match status" value="1"/>
</dbReference>
<dbReference type="PROSITE" id="PS51184">
    <property type="entry name" value="JMJC"/>
    <property type="match status" value="1"/>
</dbReference>
<dbReference type="EMBL" id="VDCV01000015">
    <property type="protein sequence ID" value="KAB5525014.1"/>
    <property type="molecule type" value="Genomic_DNA"/>
</dbReference>
<proteinExistence type="predicted"/>
<dbReference type="AlphaFoldDB" id="A0A5N5K3F8"/>
<gene>
    <name evidence="2" type="ORF">DKX38_022763</name>
</gene>
<dbReference type="InterPro" id="IPR050910">
    <property type="entry name" value="JMJD6_ArgDemeth/LysHydrox"/>
</dbReference>